<dbReference type="AlphaFoldDB" id="W1XLQ3"/>
<name>W1XLQ3_9ZZZZ</name>
<accession>W1XLQ3</accession>
<gene>
    <name evidence="1" type="ORF">Q604_UNBC15723G0001</name>
</gene>
<protein>
    <submittedName>
        <fullName evidence="1">Uncharacterized protein</fullName>
    </submittedName>
</protein>
<feature type="non-terminal residue" evidence="1">
    <location>
        <position position="1"/>
    </location>
</feature>
<evidence type="ECO:0000313" key="1">
    <source>
        <dbReference type="EMBL" id="ETJ29754.1"/>
    </source>
</evidence>
<organism evidence="1">
    <name type="scientific">human gut metagenome</name>
    <dbReference type="NCBI Taxonomy" id="408170"/>
    <lineage>
        <taxon>unclassified sequences</taxon>
        <taxon>metagenomes</taxon>
        <taxon>organismal metagenomes</taxon>
    </lineage>
</organism>
<proteinExistence type="predicted"/>
<dbReference type="EMBL" id="AZMM01015723">
    <property type="protein sequence ID" value="ETJ29754.1"/>
    <property type="molecule type" value="Genomic_DNA"/>
</dbReference>
<reference evidence="1" key="1">
    <citation type="submission" date="2013-12" db="EMBL/GenBank/DDBJ databases">
        <title>A Varibaculum cambriense genome reconstructed from a premature infant gut community with otherwise low bacterial novelty that shifts toward anaerobic metabolism during the third week of life.</title>
        <authorList>
            <person name="Brown C.T."/>
            <person name="Sharon I."/>
            <person name="Thomas B.C."/>
            <person name="Castelle C.J."/>
            <person name="Morowitz M.J."/>
            <person name="Banfield J.F."/>
        </authorList>
    </citation>
    <scope>NUCLEOTIDE SEQUENCE</scope>
</reference>
<sequence>WAYLRHILDIEHDSWETAQNIIKNDTNIADVFSKEE</sequence>
<comment type="caution">
    <text evidence="1">The sequence shown here is derived from an EMBL/GenBank/DDBJ whole genome shotgun (WGS) entry which is preliminary data.</text>
</comment>